<gene>
    <name evidence="9" type="primary">ccpA</name>
    <name evidence="9" type="ORF">MOO47_01440</name>
</gene>
<dbReference type="InterPro" id="IPR010982">
    <property type="entry name" value="Lambda_DNA-bd_dom_sf"/>
</dbReference>
<evidence type="ECO:0000256" key="6">
    <source>
        <dbReference type="ARBA" id="ARBA00023163"/>
    </source>
</evidence>
<keyword evidence="6 7" id="KW-0804">Transcription</keyword>
<dbReference type="SUPFAM" id="SSF47413">
    <property type="entry name" value="lambda repressor-like DNA-binding domains"/>
    <property type="match status" value="1"/>
</dbReference>
<proteinExistence type="predicted"/>
<dbReference type="SUPFAM" id="SSF53822">
    <property type="entry name" value="Periplasmic binding protein-like I"/>
    <property type="match status" value="1"/>
</dbReference>
<evidence type="ECO:0000313" key="9">
    <source>
        <dbReference type="EMBL" id="UQS83882.1"/>
    </source>
</evidence>
<evidence type="ECO:0000313" key="10">
    <source>
        <dbReference type="Proteomes" id="UP000831947"/>
    </source>
</evidence>
<dbReference type="PRINTS" id="PR00036">
    <property type="entry name" value="HTHLACI"/>
</dbReference>
<keyword evidence="3 7" id="KW-0805">Transcription regulation</keyword>
<dbReference type="Gene3D" id="3.40.50.2300">
    <property type="match status" value="2"/>
</dbReference>
<evidence type="ECO:0000259" key="8">
    <source>
        <dbReference type="PROSITE" id="PS50932"/>
    </source>
</evidence>
<keyword evidence="10" id="KW-1185">Reference proteome</keyword>
<evidence type="ECO:0000256" key="4">
    <source>
        <dbReference type="ARBA" id="ARBA00023125"/>
    </source>
</evidence>
<dbReference type="PROSITE" id="PS00356">
    <property type="entry name" value="HTH_LACI_1"/>
    <property type="match status" value="1"/>
</dbReference>
<dbReference type="RefSeq" id="WP_249513067.1">
    <property type="nucleotide sequence ID" value="NZ_CP093365.1"/>
</dbReference>
<keyword evidence="4 7" id="KW-0238">DNA-binding</keyword>
<dbReference type="Pfam" id="PF00356">
    <property type="entry name" value="LacI"/>
    <property type="match status" value="1"/>
</dbReference>
<dbReference type="PROSITE" id="PS50932">
    <property type="entry name" value="HTH_LACI_2"/>
    <property type="match status" value="1"/>
</dbReference>
<dbReference type="EMBL" id="CP093365">
    <property type="protein sequence ID" value="UQS83882.1"/>
    <property type="molecule type" value="Genomic_DNA"/>
</dbReference>
<name>A0ABY4PDU7_9LACO</name>
<evidence type="ECO:0000256" key="7">
    <source>
        <dbReference type="RuleBase" id="RU368079"/>
    </source>
</evidence>
<feature type="domain" description="HTH lacI-type" evidence="8">
    <location>
        <begin position="8"/>
        <end position="62"/>
    </location>
</feature>
<dbReference type="PANTHER" id="PTHR30146">
    <property type="entry name" value="LACI-RELATED TRANSCRIPTIONAL REPRESSOR"/>
    <property type="match status" value="1"/>
</dbReference>
<evidence type="ECO:0000256" key="1">
    <source>
        <dbReference type="ARBA" id="ARBA00019435"/>
    </source>
</evidence>
<dbReference type="CDD" id="cd01392">
    <property type="entry name" value="HTH_LacI"/>
    <property type="match status" value="1"/>
</dbReference>
<reference evidence="9 10" key="1">
    <citation type="journal article" date="2022" name="Int. J. Syst. Evol. Microbiol.">
        <title>Apilactobacillus apisilvae sp. nov., Nicolia spurrieriana gen. nov. sp. nov., Bombilactobacillus folatiphilus sp. nov. and Bombilactobacillus thymidiniphilus sp. nov., four new lactic acid bacterial isolates from stingless bees Tetragonula carbonaria and Austroplebeia australis.</title>
        <authorList>
            <person name="Oliphant S.A."/>
            <person name="Watson-Haigh N.S."/>
            <person name="Sumby K.M."/>
            <person name="Gardner J."/>
            <person name="Groom S."/>
            <person name="Jiranek V."/>
        </authorList>
    </citation>
    <scope>NUCLEOTIDE SEQUENCE [LARGE SCALE GENOMIC DNA]</scope>
    <source>
        <strain evidence="9 10">SG4_A1</strain>
    </source>
</reference>
<dbReference type="PANTHER" id="PTHR30146:SF150">
    <property type="entry name" value="ARABINOSE METABOLISM TRANSCRIPTIONAL REPRESSOR"/>
    <property type="match status" value="1"/>
</dbReference>
<organism evidence="9 10">
    <name type="scientific">Bombilactobacillus thymidiniphilus</name>
    <dbReference type="NCBI Taxonomy" id="2923363"/>
    <lineage>
        <taxon>Bacteria</taxon>
        <taxon>Bacillati</taxon>
        <taxon>Bacillota</taxon>
        <taxon>Bacilli</taxon>
        <taxon>Lactobacillales</taxon>
        <taxon>Lactobacillaceae</taxon>
        <taxon>Bombilactobacillus</taxon>
    </lineage>
</organism>
<dbReference type="InterPro" id="IPR028082">
    <property type="entry name" value="Peripla_BP_I"/>
</dbReference>
<dbReference type="Pfam" id="PF13377">
    <property type="entry name" value="Peripla_BP_3"/>
    <property type="match status" value="1"/>
</dbReference>
<evidence type="ECO:0000256" key="3">
    <source>
        <dbReference type="ARBA" id="ARBA00023015"/>
    </source>
</evidence>
<evidence type="ECO:0000256" key="2">
    <source>
        <dbReference type="ARBA" id="ARBA00022491"/>
    </source>
</evidence>
<dbReference type="InterPro" id="IPR006377">
    <property type="entry name" value="CcpA"/>
</dbReference>
<comment type="function">
    <text evidence="7">Global transcriptional regulator of carbon catabolite repression (CCR) and carbon catabolite activation (CCA), which ensures optimal energy usage under diverse conditions.</text>
</comment>
<dbReference type="InterPro" id="IPR000843">
    <property type="entry name" value="HTH_LacI"/>
</dbReference>
<dbReference type="Gene3D" id="1.10.260.40">
    <property type="entry name" value="lambda repressor-like DNA-binding domains"/>
    <property type="match status" value="1"/>
</dbReference>
<dbReference type="InterPro" id="IPR046335">
    <property type="entry name" value="LacI/GalR-like_sensor"/>
</dbReference>
<evidence type="ECO:0000256" key="5">
    <source>
        <dbReference type="ARBA" id="ARBA00023159"/>
    </source>
</evidence>
<keyword evidence="2 7" id="KW-0678">Repressor</keyword>
<accession>A0ABY4PDU7</accession>
<keyword evidence="5 7" id="KW-0010">Activator</keyword>
<dbReference type="NCBIfam" id="TIGR01481">
    <property type="entry name" value="ccpA"/>
    <property type="match status" value="1"/>
</dbReference>
<dbReference type="SMART" id="SM00354">
    <property type="entry name" value="HTH_LACI"/>
    <property type="match status" value="1"/>
</dbReference>
<protein>
    <recommendedName>
        <fullName evidence="1 7">Catabolite control protein A</fullName>
    </recommendedName>
</protein>
<sequence>MDQPEKEITITDVAKQAGVSMATVSRVVNGNNNVKEITRQKVLAVIDKLHYRPNAVARGLASKKSTTIGVIMPSITELLYANLADGIDDVASMYKYNILLTSFDNGKNEEQQLFNSLLAKQVDGIIYMGEQVSDELYESMLNSRVPVVFAGAVDHKNQIASVNIDYVTAARDVVKLLIDNGNQKIAMVTGDLKNSINGDYRLKGYQQALEQGGINYSSNNVFETVYNLQAGAAVWDAINDSGATAAYVTNDLLAAGIVNAAMAAGKNIPQDFEIITSSNTILCDVTRPQMTSVAQPLYDIGAVAMRMLTKLMNKEIVDELEVRLPYSLVKRDTTKKNN</sequence>
<dbReference type="Proteomes" id="UP000831947">
    <property type="component" value="Chromosome"/>
</dbReference>